<sequence length="362" mass="41914">MQDSIEIDKIITTEKEPLYYLESWSHERDPNDKLICQPYDYLSGLPSNNNNIRSKFIHLFDELFFKDTAHNPKVAKINEVISILHNSSLLIDDIEDNSKYRRGFPSAHVKFGTPLTINCANLMYFKAMDVAANVLHETNVSQSNEGVDQFNHDQRLRDLNHDIVQEMINLHNGQGLDIYWRDYLPELKLLPTIEEYLYMVQNKTGGLFRLSVKLLSAYSRNRPNQEMLNKIIAIANSAGIIYQIRDDYLNLVDARYSTMKGIAGEDLIEGKLSLPILINLRNEKDPANSPVHKILYDFRSLKLRSKQPDLLQKAVTYLHDTGSMTQTHLVLMKFKEKFHKLLNEFEYGDSELYKLIEALCDV</sequence>
<dbReference type="InterPro" id="IPR033749">
    <property type="entry name" value="Polyprenyl_synt_CS"/>
</dbReference>
<dbReference type="RefSeq" id="XP_003870213.1">
    <property type="nucleotide sequence ID" value="XM_003870164.1"/>
</dbReference>
<dbReference type="InterPro" id="IPR008949">
    <property type="entry name" value="Isoprenoid_synthase_dom_sf"/>
</dbReference>
<keyword evidence="3" id="KW-0460">Magnesium</keyword>
<dbReference type="Pfam" id="PF00348">
    <property type="entry name" value="polyprenyl_synt"/>
    <property type="match status" value="1"/>
</dbReference>
<reference evidence="5 6" key="1">
    <citation type="journal article" date="2012" name="PLoS ONE">
        <title>Sequence and analysis of the genome of the pathogenic yeast Candida orthopsilosis.</title>
        <authorList>
            <person name="Riccombeni A."/>
            <person name="Vidanes G."/>
            <person name="Proux-Wera E."/>
            <person name="Wolfe K.H."/>
            <person name="Butler G."/>
        </authorList>
    </citation>
    <scope>NUCLEOTIDE SEQUENCE [LARGE SCALE GENOMIC DNA]</scope>
    <source>
        <strain evidence="5 6">Co 90-125</strain>
    </source>
</reference>
<dbReference type="PANTHER" id="PTHR12001:SF44">
    <property type="entry name" value="GERANYLGERANYL PYROPHOSPHATE SYNTHASE"/>
    <property type="match status" value="1"/>
</dbReference>
<dbReference type="PANTHER" id="PTHR12001">
    <property type="entry name" value="GERANYLGERANYL PYROPHOSPHATE SYNTHASE"/>
    <property type="match status" value="1"/>
</dbReference>
<dbReference type="Proteomes" id="UP000005018">
    <property type="component" value="Chromosome 5"/>
</dbReference>
<proteinExistence type="inferred from homology"/>
<evidence type="ECO:0000313" key="5">
    <source>
        <dbReference type="EMBL" id="CCG24083.1"/>
    </source>
</evidence>
<dbReference type="AlphaFoldDB" id="H8X7Y4"/>
<evidence type="ECO:0000256" key="3">
    <source>
        <dbReference type="ARBA" id="ARBA00022842"/>
    </source>
</evidence>
<evidence type="ECO:0000256" key="1">
    <source>
        <dbReference type="ARBA" id="ARBA00022679"/>
    </source>
</evidence>
<dbReference type="GO" id="GO:0046872">
    <property type="term" value="F:metal ion binding"/>
    <property type="evidence" value="ECO:0007669"/>
    <property type="project" value="UniProtKB-KW"/>
</dbReference>
<evidence type="ECO:0000256" key="4">
    <source>
        <dbReference type="RuleBase" id="RU004466"/>
    </source>
</evidence>
<dbReference type="InterPro" id="IPR000092">
    <property type="entry name" value="Polyprenyl_synt"/>
</dbReference>
<name>H8X7Y4_CANO9</name>
<dbReference type="GO" id="GO:0004659">
    <property type="term" value="F:prenyltransferase activity"/>
    <property type="evidence" value="ECO:0007669"/>
    <property type="project" value="InterPro"/>
</dbReference>
<dbReference type="EMBL" id="HE681723">
    <property type="protein sequence ID" value="CCG24083.1"/>
    <property type="molecule type" value="Genomic_DNA"/>
</dbReference>
<keyword evidence="1 4" id="KW-0808">Transferase</keyword>
<comment type="similarity">
    <text evidence="4">Belongs to the FPP/GGPP synthase family.</text>
</comment>
<dbReference type="eggNOG" id="KOG0777">
    <property type="taxonomic scope" value="Eukaryota"/>
</dbReference>
<dbReference type="PROSITE" id="PS00723">
    <property type="entry name" value="POLYPRENYL_SYNTHASE_1"/>
    <property type="match status" value="1"/>
</dbReference>
<organism evidence="5 6">
    <name type="scientific">Candida orthopsilosis (strain 90-125)</name>
    <name type="common">Yeast</name>
    <dbReference type="NCBI Taxonomy" id="1136231"/>
    <lineage>
        <taxon>Eukaryota</taxon>
        <taxon>Fungi</taxon>
        <taxon>Dikarya</taxon>
        <taxon>Ascomycota</taxon>
        <taxon>Saccharomycotina</taxon>
        <taxon>Pichiomycetes</taxon>
        <taxon>Debaryomycetaceae</taxon>
        <taxon>Candida/Lodderomyces clade</taxon>
        <taxon>Candida</taxon>
    </lineage>
</organism>
<evidence type="ECO:0000313" key="6">
    <source>
        <dbReference type="Proteomes" id="UP000005018"/>
    </source>
</evidence>
<dbReference type="OrthoDB" id="6921389at2759"/>
<protein>
    <submittedName>
        <fullName evidence="5">Bts1 geranylgeranyl diphosphate synthase</fullName>
    </submittedName>
</protein>
<keyword evidence="6" id="KW-1185">Reference proteome</keyword>
<dbReference type="SUPFAM" id="SSF48576">
    <property type="entry name" value="Terpenoid synthases"/>
    <property type="match status" value="1"/>
</dbReference>
<accession>H8X7Y4</accession>
<dbReference type="SFLD" id="SFLDS00005">
    <property type="entry name" value="Isoprenoid_Synthase_Type_I"/>
    <property type="match status" value="1"/>
</dbReference>
<dbReference type="GO" id="GO:0008299">
    <property type="term" value="P:isoprenoid biosynthetic process"/>
    <property type="evidence" value="ECO:0007669"/>
    <property type="project" value="InterPro"/>
</dbReference>
<dbReference type="Gene3D" id="1.10.600.10">
    <property type="entry name" value="Farnesyl Diphosphate Synthase"/>
    <property type="match status" value="1"/>
</dbReference>
<dbReference type="HOGENOM" id="CLU_014015_6_0_1"/>
<keyword evidence="2" id="KW-0479">Metal-binding</keyword>
<gene>
    <name evidence="5" type="ORF">CORT_0E04990</name>
</gene>
<dbReference type="GeneID" id="14541285"/>
<dbReference type="KEGG" id="cot:CORT_0E04990"/>
<evidence type="ECO:0000256" key="2">
    <source>
        <dbReference type="ARBA" id="ARBA00022723"/>
    </source>
</evidence>